<name>A0A5B7CSW8_PORTR</name>
<dbReference type="Proteomes" id="UP000324222">
    <property type="component" value="Unassembled WGS sequence"/>
</dbReference>
<sequence>MYSLTRTEIEMASAIFPFFSSHSLLVSKLRDLNDLNQTDIDYFENFERHGRLGTGARARQRAMI</sequence>
<protein>
    <submittedName>
        <fullName evidence="1">Uncharacterized protein</fullName>
    </submittedName>
</protein>
<organism evidence="1 2">
    <name type="scientific">Portunus trituberculatus</name>
    <name type="common">Swimming crab</name>
    <name type="synonym">Neptunus trituberculatus</name>
    <dbReference type="NCBI Taxonomy" id="210409"/>
    <lineage>
        <taxon>Eukaryota</taxon>
        <taxon>Metazoa</taxon>
        <taxon>Ecdysozoa</taxon>
        <taxon>Arthropoda</taxon>
        <taxon>Crustacea</taxon>
        <taxon>Multicrustacea</taxon>
        <taxon>Malacostraca</taxon>
        <taxon>Eumalacostraca</taxon>
        <taxon>Eucarida</taxon>
        <taxon>Decapoda</taxon>
        <taxon>Pleocyemata</taxon>
        <taxon>Brachyura</taxon>
        <taxon>Eubrachyura</taxon>
        <taxon>Portunoidea</taxon>
        <taxon>Portunidae</taxon>
        <taxon>Portuninae</taxon>
        <taxon>Portunus</taxon>
    </lineage>
</organism>
<evidence type="ECO:0000313" key="1">
    <source>
        <dbReference type="EMBL" id="MPC11981.1"/>
    </source>
</evidence>
<dbReference type="AlphaFoldDB" id="A0A5B7CSW8"/>
<gene>
    <name evidence="1" type="ORF">E2C01_004658</name>
</gene>
<proteinExistence type="predicted"/>
<comment type="caution">
    <text evidence="1">The sequence shown here is derived from an EMBL/GenBank/DDBJ whole genome shotgun (WGS) entry which is preliminary data.</text>
</comment>
<dbReference type="EMBL" id="VSRR010000191">
    <property type="protein sequence ID" value="MPC11981.1"/>
    <property type="molecule type" value="Genomic_DNA"/>
</dbReference>
<evidence type="ECO:0000313" key="2">
    <source>
        <dbReference type="Proteomes" id="UP000324222"/>
    </source>
</evidence>
<keyword evidence="2" id="KW-1185">Reference proteome</keyword>
<accession>A0A5B7CSW8</accession>
<reference evidence="1 2" key="1">
    <citation type="submission" date="2019-05" db="EMBL/GenBank/DDBJ databases">
        <title>Another draft genome of Portunus trituberculatus and its Hox gene families provides insights of decapod evolution.</title>
        <authorList>
            <person name="Jeong J.-H."/>
            <person name="Song I."/>
            <person name="Kim S."/>
            <person name="Choi T."/>
            <person name="Kim D."/>
            <person name="Ryu S."/>
            <person name="Kim W."/>
        </authorList>
    </citation>
    <scope>NUCLEOTIDE SEQUENCE [LARGE SCALE GENOMIC DNA]</scope>
    <source>
        <tissue evidence="1">Muscle</tissue>
    </source>
</reference>